<sequence>MISKGLMQVLRLSRSLGTRAVLMTMLALASVFVAPLFDPLIPDPLKDRFGRDAVLPVLTILASSMLAVTTFSLGVMVQAFQSASSQATPRAYRILMQDGTTQTVLATFVGAFLFSLTAIVMFRANFYDAAAAVVIFAMTIFVIAAIILAILRWIGHLSQLGSMDHILSLIESVAQPPLKALATYPALGAVPASRAEPPPPGVKTVTAPCAGYVQFIDMPGLNSTLTKAGARLWITAAPGAFVVEGDDIALLNIQDDVIAKAVAKHFTIGKTRSMEQDARFGLIVMAEIANRALSPGVNDPGTAIDVIHRQLNLLHGCLTPTTDAPRFDRIVAPEVSAEDLLEDAFDILTRDGAGRVEIMNHLQEALGRLSNSAWPEMAKAAKEHLPYVQDQARAHITMKTDLETLGLGG</sequence>
<dbReference type="Pfam" id="PF10011">
    <property type="entry name" value="DUF2254"/>
    <property type="match status" value="1"/>
</dbReference>
<organism evidence="2 3">
    <name type="scientific">Tropicibacter oceani</name>
    <dbReference type="NCBI Taxonomy" id="3058420"/>
    <lineage>
        <taxon>Bacteria</taxon>
        <taxon>Pseudomonadati</taxon>
        <taxon>Pseudomonadota</taxon>
        <taxon>Alphaproteobacteria</taxon>
        <taxon>Rhodobacterales</taxon>
        <taxon>Roseobacteraceae</taxon>
        <taxon>Tropicibacter</taxon>
    </lineage>
</organism>
<feature type="transmembrane region" description="Helical" evidence="1">
    <location>
        <begin position="20"/>
        <end position="37"/>
    </location>
</feature>
<keyword evidence="1" id="KW-0472">Membrane</keyword>
<proteinExistence type="predicted"/>
<accession>A0ABY8QJP6</accession>
<evidence type="ECO:0000313" key="3">
    <source>
        <dbReference type="Proteomes" id="UP001241605"/>
    </source>
</evidence>
<dbReference type="RefSeq" id="WP_282301415.1">
    <property type="nucleotide sequence ID" value="NZ_CP124616.1"/>
</dbReference>
<dbReference type="EMBL" id="CP124616">
    <property type="protein sequence ID" value="WGW04779.1"/>
    <property type="molecule type" value="Genomic_DNA"/>
</dbReference>
<protein>
    <submittedName>
        <fullName evidence="2">DUF2254 domain-containing protein</fullName>
    </submittedName>
</protein>
<gene>
    <name evidence="2" type="ORF">QF118_04300</name>
</gene>
<feature type="transmembrane region" description="Helical" evidence="1">
    <location>
        <begin position="57"/>
        <end position="80"/>
    </location>
</feature>
<reference evidence="2 3" key="1">
    <citation type="submission" date="2023-05" db="EMBL/GenBank/DDBJ databases">
        <title>YMD87, complete Genome.</title>
        <authorList>
            <person name="Zhang J."/>
            <person name="Xu X."/>
        </authorList>
    </citation>
    <scope>NUCLEOTIDE SEQUENCE [LARGE SCALE GENOMIC DNA]</scope>
    <source>
        <strain evidence="2 3">YMD87</strain>
    </source>
</reference>
<keyword evidence="3" id="KW-1185">Reference proteome</keyword>
<dbReference type="Proteomes" id="UP001241605">
    <property type="component" value="Chromosome"/>
</dbReference>
<keyword evidence="1" id="KW-1133">Transmembrane helix</keyword>
<feature type="transmembrane region" description="Helical" evidence="1">
    <location>
        <begin position="130"/>
        <end position="154"/>
    </location>
</feature>
<evidence type="ECO:0000313" key="2">
    <source>
        <dbReference type="EMBL" id="WGW04779.1"/>
    </source>
</evidence>
<feature type="transmembrane region" description="Helical" evidence="1">
    <location>
        <begin position="101"/>
        <end position="124"/>
    </location>
</feature>
<evidence type="ECO:0000256" key="1">
    <source>
        <dbReference type="SAM" id="Phobius"/>
    </source>
</evidence>
<keyword evidence="1" id="KW-0812">Transmembrane</keyword>
<dbReference type="InterPro" id="IPR018723">
    <property type="entry name" value="DUF2254_membrane"/>
</dbReference>
<name>A0ABY8QJP6_9RHOB</name>